<dbReference type="InterPro" id="IPR023091">
    <property type="entry name" value="MetalPrtase_cat_dom_sf_prd"/>
</dbReference>
<evidence type="ECO:0000256" key="6">
    <source>
        <dbReference type="ARBA" id="ARBA00022833"/>
    </source>
</evidence>
<evidence type="ECO:0000256" key="3">
    <source>
        <dbReference type="ARBA" id="ARBA00022723"/>
    </source>
</evidence>
<keyword evidence="7" id="KW-0698">rRNA processing</keyword>
<dbReference type="GO" id="GO:0005737">
    <property type="term" value="C:cytoplasm"/>
    <property type="evidence" value="ECO:0007669"/>
    <property type="project" value="UniProtKB-SubCell"/>
</dbReference>
<comment type="function">
    <text evidence="7">Single strand-specific metallo-endoribonuclease involved in late-stage 70S ribosome quality control and in maturation of the 3' terminus of the 16S rRNA.</text>
</comment>
<dbReference type="HAMAP" id="MF_00009">
    <property type="entry name" value="Endoribonucl_YbeY"/>
    <property type="match status" value="1"/>
</dbReference>
<feature type="binding site" evidence="7">
    <location>
        <position position="129"/>
    </location>
    <ligand>
        <name>Zn(2+)</name>
        <dbReference type="ChEBI" id="CHEBI:29105"/>
        <note>catalytic</note>
    </ligand>
</feature>
<evidence type="ECO:0000256" key="4">
    <source>
        <dbReference type="ARBA" id="ARBA00022759"/>
    </source>
</evidence>
<dbReference type="InterPro" id="IPR020549">
    <property type="entry name" value="YbeY_CS"/>
</dbReference>
<dbReference type="GO" id="GO:0004521">
    <property type="term" value="F:RNA endonuclease activity"/>
    <property type="evidence" value="ECO:0007669"/>
    <property type="project" value="UniProtKB-UniRule"/>
</dbReference>
<dbReference type="GO" id="GO:0004222">
    <property type="term" value="F:metalloendopeptidase activity"/>
    <property type="evidence" value="ECO:0007669"/>
    <property type="project" value="InterPro"/>
</dbReference>
<comment type="caution">
    <text evidence="8">The sequence shown here is derived from an EMBL/GenBank/DDBJ whole genome shotgun (WGS) entry which is preliminary data.</text>
</comment>
<dbReference type="PATRIC" id="fig|1244869.3.peg.2900"/>
<keyword evidence="4 7" id="KW-0255">Endonuclease</keyword>
<dbReference type="EC" id="3.1.-.-" evidence="7"/>
<keyword evidence="7" id="KW-0690">Ribosome biogenesis</keyword>
<feature type="binding site" evidence="7">
    <location>
        <position position="135"/>
    </location>
    <ligand>
        <name>Zn(2+)</name>
        <dbReference type="ChEBI" id="CHEBI:29105"/>
        <note>catalytic</note>
    </ligand>
</feature>
<dbReference type="EMBL" id="AONQ01000039">
    <property type="protein sequence ID" value="EME69237.1"/>
    <property type="molecule type" value="Genomic_DNA"/>
</dbReference>
<evidence type="ECO:0000256" key="1">
    <source>
        <dbReference type="ARBA" id="ARBA00010875"/>
    </source>
</evidence>
<dbReference type="InterPro" id="IPR002036">
    <property type="entry name" value="YbeY"/>
</dbReference>
<feature type="binding site" evidence="7">
    <location>
        <position position="125"/>
    </location>
    <ligand>
        <name>Zn(2+)</name>
        <dbReference type="ChEBI" id="CHEBI:29105"/>
        <note>catalytic</note>
    </ligand>
</feature>
<dbReference type="RefSeq" id="WP_008618780.1">
    <property type="nucleotide sequence ID" value="NZ_AONQ01000039.1"/>
</dbReference>
<accession>M2ZPL4</accession>
<name>M2ZPL4_9PROT</name>
<dbReference type="Gene3D" id="3.40.390.30">
    <property type="entry name" value="Metalloproteases ('zincins'), catalytic domain"/>
    <property type="match status" value="1"/>
</dbReference>
<dbReference type="Proteomes" id="UP000011744">
    <property type="component" value="Unassembled WGS sequence"/>
</dbReference>
<gene>
    <name evidence="7" type="primary">ybeY</name>
    <name evidence="8" type="ORF">H261_14400</name>
</gene>
<evidence type="ECO:0000313" key="8">
    <source>
        <dbReference type="EMBL" id="EME69237.1"/>
    </source>
</evidence>
<dbReference type="PROSITE" id="PS01306">
    <property type="entry name" value="UPF0054"/>
    <property type="match status" value="1"/>
</dbReference>
<keyword evidence="2 7" id="KW-0540">Nuclease</keyword>
<evidence type="ECO:0000256" key="5">
    <source>
        <dbReference type="ARBA" id="ARBA00022801"/>
    </source>
</evidence>
<dbReference type="STRING" id="1244869.H261_14400"/>
<organism evidence="8 9">
    <name type="scientific">Paramagnetospirillum caucaseum</name>
    <dbReference type="NCBI Taxonomy" id="1244869"/>
    <lineage>
        <taxon>Bacteria</taxon>
        <taxon>Pseudomonadati</taxon>
        <taxon>Pseudomonadota</taxon>
        <taxon>Alphaproteobacteria</taxon>
        <taxon>Rhodospirillales</taxon>
        <taxon>Magnetospirillaceae</taxon>
        <taxon>Paramagnetospirillum</taxon>
    </lineage>
</organism>
<dbReference type="Pfam" id="PF02130">
    <property type="entry name" value="YbeY"/>
    <property type="match status" value="1"/>
</dbReference>
<evidence type="ECO:0000256" key="2">
    <source>
        <dbReference type="ARBA" id="ARBA00022722"/>
    </source>
</evidence>
<keyword evidence="6 7" id="KW-0862">Zinc</keyword>
<evidence type="ECO:0000256" key="7">
    <source>
        <dbReference type="HAMAP-Rule" id="MF_00009"/>
    </source>
</evidence>
<keyword evidence="9" id="KW-1185">Reference proteome</keyword>
<dbReference type="eggNOG" id="COG0319">
    <property type="taxonomic scope" value="Bacteria"/>
</dbReference>
<comment type="similarity">
    <text evidence="1 7">Belongs to the endoribonuclease YbeY family.</text>
</comment>
<dbReference type="GO" id="GO:0006364">
    <property type="term" value="P:rRNA processing"/>
    <property type="evidence" value="ECO:0007669"/>
    <property type="project" value="UniProtKB-UniRule"/>
</dbReference>
<dbReference type="PANTHER" id="PTHR46986:SF1">
    <property type="entry name" value="ENDORIBONUCLEASE YBEY, CHLOROPLASTIC"/>
    <property type="match status" value="1"/>
</dbReference>
<reference evidence="8 9" key="1">
    <citation type="journal article" date="2014" name="Genome Announc.">
        <title>Draft Genome Sequence of Magnetospirillum sp. Strain SO-1, a Freshwater Magnetotactic Bacterium Isolated from the Ol'khovka River, Russia.</title>
        <authorList>
            <person name="Grouzdev D.S."/>
            <person name="Dziuba M.V."/>
            <person name="Sukhacheva M.S."/>
            <person name="Mardanov A.V."/>
            <person name="Beletskiy A.V."/>
            <person name="Kuznetsov B.B."/>
            <person name="Skryabin K.G."/>
        </authorList>
    </citation>
    <scope>NUCLEOTIDE SEQUENCE [LARGE SCALE GENOMIC DNA]</scope>
    <source>
        <strain evidence="8 9">SO-1</strain>
    </source>
</reference>
<comment type="subcellular location">
    <subcellularLocation>
        <location evidence="7">Cytoplasm</location>
    </subcellularLocation>
</comment>
<proteinExistence type="inferred from homology"/>
<evidence type="ECO:0000313" key="9">
    <source>
        <dbReference type="Proteomes" id="UP000011744"/>
    </source>
</evidence>
<keyword evidence="5 7" id="KW-0378">Hydrolase</keyword>
<dbReference type="NCBIfam" id="TIGR00043">
    <property type="entry name" value="rRNA maturation RNase YbeY"/>
    <property type="match status" value="1"/>
</dbReference>
<dbReference type="SUPFAM" id="SSF55486">
    <property type="entry name" value="Metalloproteases ('zincins'), catalytic domain"/>
    <property type="match status" value="1"/>
</dbReference>
<protein>
    <recommendedName>
        <fullName evidence="7">Endoribonuclease YbeY</fullName>
        <ecNumber evidence="7">3.1.-.-</ecNumber>
    </recommendedName>
</protein>
<dbReference type="AlphaFoldDB" id="M2ZPL4"/>
<comment type="cofactor">
    <cofactor evidence="7">
        <name>Zn(2+)</name>
        <dbReference type="ChEBI" id="CHEBI:29105"/>
    </cofactor>
    <text evidence="7">Binds 1 zinc ion.</text>
</comment>
<sequence>MTVTIEIAVDIQCPAWTEALPDAEARCGRLAATALGAIDLPEGTVELSIVLADDATVQGLNRDWRAKDQPTNVLSFASLDDEDAPLVPGAPLLLGDVILAYGTCAAEARDQGKTLADHFGHLVVHGVLHLLGYDHMDEDEAAEMESLETTLLAALGISDPYGEQ</sequence>
<dbReference type="GO" id="GO:0008270">
    <property type="term" value="F:zinc ion binding"/>
    <property type="evidence" value="ECO:0007669"/>
    <property type="project" value="UniProtKB-UniRule"/>
</dbReference>
<keyword evidence="7" id="KW-0963">Cytoplasm</keyword>
<keyword evidence="3 7" id="KW-0479">Metal-binding</keyword>
<dbReference type="PANTHER" id="PTHR46986">
    <property type="entry name" value="ENDORIBONUCLEASE YBEY, CHLOROPLASTIC"/>
    <property type="match status" value="1"/>
</dbReference>
<dbReference type="OrthoDB" id="9807740at2"/>